<dbReference type="CDD" id="cd00085">
    <property type="entry name" value="HNHc"/>
    <property type="match status" value="1"/>
</dbReference>
<feature type="domain" description="HNH nuclease" evidence="1">
    <location>
        <begin position="8"/>
        <end position="60"/>
    </location>
</feature>
<dbReference type="InterPro" id="IPR003615">
    <property type="entry name" value="HNH_nuc"/>
</dbReference>
<protein>
    <recommendedName>
        <fullName evidence="1">HNH nuclease domain-containing protein</fullName>
    </recommendedName>
</protein>
<gene>
    <name evidence="2" type="ORF">METZ01_LOCUS99773</name>
</gene>
<evidence type="ECO:0000313" key="2">
    <source>
        <dbReference type="EMBL" id="SVA46919.1"/>
    </source>
</evidence>
<dbReference type="SMART" id="SM00507">
    <property type="entry name" value="HNHc"/>
    <property type="match status" value="1"/>
</dbReference>
<organism evidence="2">
    <name type="scientific">marine metagenome</name>
    <dbReference type="NCBI Taxonomy" id="408172"/>
    <lineage>
        <taxon>unclassified sequences</taxon>
        <taxon>metagenomes</taxon>
        <taxon>ecological metagenomes</taxon>
    </lineage>
</organism>
<reference evidence="2" key="1">
    <citation type="submission" date="2018-05" db="EMBL/GenBank/DDBJ databases">
        <authorList>
            <person name="Lanie J.A."/>
            <person name="Ng W.-L."/>
            <person name="Kazmierczak K.M."/>
            <person name="Andrzejewski T.M."/>
            <person name="Davidsen T.M."/>
            <person name="Wayne K.J."/>
            <person name="Tettelin H."/>
            <person name="Glass J.I."/>
            <person name="Rusch D."/>
            <person name="Podicherti R."/>
            <person name="Tsui H.-C.T."/>
            <person name="Winkler M.E."/>
        </authorList>
    </citation>
    <scope>NUCLEOTIDE SEQUENCE</scope>
</reference>
<dbReference type="InterPro" id="IPR052892">
    <property type="entry name" value="NA-targeting_endonuclease"/>
</dbReference>
<dbReference type="Pfam" id="PF01844">
    <property type="entry name" value="HNH"/>
    <property type="match status" value="1"/>
</dbReference>
<dbReference type="AlphaFoldDB" id="A0A381W2Z7"/>
<dbReference type="PANTHER" id="PTHR33877">
    <property type="entry name" value="SLL1193 PROTEIN"/>
    <property type="match status" value="1"/>
</dbReference>
<name>A0A381W2Z7_9ZZZZ</name>
<evidence type="ECO:0000259" key="1">
    <source>
        <dbReference type="SMART" id="SM00507"/>
    </source>
</evidence>
<dbReference type="GO" id="GO:0004519">
    <property type="term" value="F:endonuclease activity"/>
    <property type="evidence" value="ECO:0007669"/>
    <property type="project" value="InterPro"/>
</dbReference>
<proteinExistence type="predicted"/>
<dbReference type="GO" id="GO:0003676">
    <property type="term" value="F:nucleic acid binding"/>
    <property type="evidence" value="ECO:0007669"/>
    <property type="project" value="InterPro"/>
</dbReference>
<dbReference type="GO" id="GO:0008270">
    <property type="term" value="F:zinc ion binding"/>
    <property type="evidence" value="ECO:0007669"/>
    <property type="project" value="InterPro"/>
</dbReference>
<sequence>MAKIRSKATREIVLQEYNNACAVCGCADHRALQIDHVIPQSKGGADTVDNLQVLCYVCNTQIKGNTDTPRMKPRRKEFDCRKWERARRAFQAEINGIRKNAAQ</sequence>
<dbReference type="EMBL" id="UINC01010556">
    <property type="protein sequence ID" value="SVA46919.1"/>
    <property type="molecule type" value="Genomic_DNA"/>
</dbReference>
<dbReference type="InterPro" id="IPR002711">
    <property type="entry name" value="HNH"/>
</dbReference>
<dbReference type="PANTHER" id="PTHR33877:SF2">
    <property type="entry name" value="OS07G0170200 PROTEIN"/>
    <property type="match status" value="1"/>
</dbReference>
<accession>A0A381W2Z7</accession>
<dbReference type="Gene3D" id="1.10.30.50">
    <property type="match status" value="1"/>
</dbReference>